<feature type="active site" description="Proton donor" evidence="5">
    <location>
        <position position="189"/>
    </location>
</feature>
<dbReference type="GO" id="GO:0016787">
    <property type="term" value="F:hydrolase activity"/>
    <property type="evidence" value="ECO:0007669"/>
    <property type="project" value="UniProtKB-KW"/>
</dbReference>
<dbReference type="EC" id="3.5.4.2" evidence="5"/>
<dbReference type="HAMAP" id="MF_01962">
    <property type="entry name" value="Adenine_deaminase"/>
    <property type="match status" value="1"/>
</dbReference>
<comment type="function">
    <text evidence="5">Catalyzes the hydrolytic deamination of adenine to hypoxanthine. Plays an important role in the purine salvage pathway and in nitrogen catabolism.</text>
</comment>
<dbReference type="SUPFAM" id="SSF51556">
    <property type="entry name" value="Metallo-dependent hydrolases"/>
    <property type="match status" value="1"/>
</dbReference>
<feature type="binding site" evidence="5">
    <location>
        <position position="186"/>
    </location>
    <ligand>
        <name>Zn(2+)</name>
        <dbReference type="ChEBI" id="CHEBI:29105"/>
        <note>catalytic</note>
    </ligand>
</feature>
<reference evidence="7 8" key="1">
    <citation type="submission" date="2024-09" db="EMBL/GenBank/DDBJ databases">
        <authorList>
            <person name="Sun Q."/>
            <person name="Mori K."/>
        </authorList>
    </citation>
    <scope>NUCLEOTIDE SEQUENCE [LARGE SCALE GENOMIC DNA]</scope>
    <source>
        <strain evidence="7 8">CCM 8543</strain>
    </source>
</reference>
<dbReference type="PANTHER" id="PTHR43114">
    <property type="entry name" value="ADENINE DEAMINASE"/>
    <property type="match status" value="1"/>
</dbReference>
<sequence length="345" mass="36181">MLPKAELHCHIEGAAPPALVARQAAKYGADISGFIRDGAYFWHDFTSFLAAYDAAASLFRSEEDYAALAEAHLAALAAHGAIYAEFFTSPDHARRAGLSAQAYTRALGEGILRARAKTGIEARMIVTGVRHFGPPSVEDAARFAATCGHPLVTGFGMAGDERAGHPRDFARAFAIAREAGLGITVHAGEFGGPDSVEAALDHLRPARIGHGVRAAERPELLARIAQEGVVLEVCPVSNVALGVFPDLASHPFPRLLAAGCRLTLNSDDPPHFHTDLGREYAVAAEHFGLDEAALAGLTRTALEAAFLDEETRRALLARLAGAAGQPLGAAANPGGKTAAKLGKIH</sequence>
<evidence type="ECO:0000313" key="7">
    <source>
        <dbReference type="EMBL" id="MFC0208920.1"/>
    </source>
</evidence>
<name>A0ABV6D8I1_9HYPH</name>
<feature type="site" description="Important for catalytic activity" evidence="5">
    <location>
        <position position="210"/>
    </location>
</feature>
<comment type="cofactor">
    <cofactor evidence="5">
        <name>Zn(2+)</name>
        <dbReference type="ChEBI" id="CHEBI:29105"/>
    </cofactor>
    <text evidence="5">Binds 1 zinc ion per subunit.</text>
</comment>
<evidence type="ECO:0000259" key="6">
    <source>
        <dbReference type="Pfam" id="PF00962"/>
    </source>
</evidence>
<dbReference type="NCBIfam" id="TIGR01430">
    <property type="entry name" value="aden_deam"/>
    <property type="match status" value="1"/>
</dbReference>
<keyword evidence="2 5" id="KW-0378">Hydrolase</keyword>
<feature type="domain" description="Adenosine deaminase" evidence="6">
    <location>
        <begin position="3"/>
        <end position="319"/>
    </location>
</feature>
<dbReference type="RefSeq" id="WP_261519796.1">
    <property type="nucleotide sequence ID" value="NZ_JAODNW010000007.1"/>
</dbReference>
<evidence type="ECO:0000256" key="5">
    <source>
        <dbReference type="HAMAP-Rule" id="MF_01962"/>
    </source>
</evidence>
<feature type="binding site" evidence="5">
    <location>
        <position position="268"/>
    </location>
    <ligand>
        <name>substrate</name>
    </ligand>
</feature>
<evidence type="ECO:0000256" key="4">
    <source>
        <dbReference type="ARBA" id="ARBA00023080"/>
    </source>
</evidence>
<evidence type="ECO:0000256" key="1">
    <source>
        <dbReference type="ARBA" id="ARBA00022723"/>
    </source>
</evidence>
<evidence type="ECO:0000256" key="3">
    <source>
        <dbReference type="ARBA" id="ARBA00022833"/>
    </source>
</evidence>
<gene>
    <name evidence="7" type="ORF">ACFFJ2_10985</name>
</gene>
<feature type="binding site" evidence="5">
    <location>
        <position position="267"/>
    </location>
    <ligand>
        <name>Zn(2+)</name>
        <dbReference type="ChEBI" id="CHEBI:29105"/>
        <note>catalytic</note>
    </ligand>
</feature>
<organism evidence="7 8">
    <name type="scientific">Chelativorans intermedius</name>
    <dbReference type="NCBI Taxonomy" id="515947"/>
    <lineage>
        <taxon>Bacteria</taxon>
        <taxon>Pseudomonadati</taxon>
        <taxon>Pseudomonadota</taxon>
        <taxon>Alphaproteobacteria</taxon>
        <taxon>Hyphomicrobiales</taxon>
        <taxon>Phyllobacteriaceae</taxon>
        <taxon>Chelativorans</taxon>
    </lineage>
</organism>
<dbReference type="NCBIfam" id="NF006848">
    <property type="entry name" value="PRK09358.1-3"/>
    <property type="match status" value="1"/>
</dbReference>
<proteinExistence type="inferred from homology"/>
<dbReference type="Pfam" id="PF00962">
    <property type="entry name" value="A_deaminase"/>
    <property type="match status" value="1"/>
</dbReference>
<dbReference type="InterPro" id="IPR006330">
    <property type="entry name" value="Ado/ade_deaminase"/>
</dbReference>
<feature type="binding site" evidence="5">
    <location>
        <position position="10"/>
    </location>
    <ligand>
        <name>Zn(2+)</name>
        <dbReference type="ChEBI" id="CHEBI:29105"/>
        <note>catalytic</note>
    </ligand>
</feature>
<evidence type="ECO:0000256" key="2">
    <source>
        <dbReference type="ARBA" id="ARBA00022801"/>
    </source>
</evidence>
<dbReference type="InterPro" id="IPR028892">
    <property type="entry name" value="ADE"/>
</dbReference>
<dbReference type="InterPro" id="IPR001365">
    <property type="entry name" value="A_deaminase_dom"/>
</dbReference>
<dbReference type="PANTHER" id="PTHR43114:SF6">
    <property type="entry name" value="ADENINE DEAMINASE"/>
    <property type="match status" value="1"/>
</dbReference>
<keyword evidence="4 5" id="KW-0546">Nucleotide metabolism</keyword>
<comment type="similarity">
    <text evidence="5">Belongs to the metallo-dependent hydrolases superfamily. Adenosine and AMP deaminases family. Adenine deaminase type 2 subfamily.</text>
</comment>
<comment type="caution">
    <text evidence="7">The sequence shown here is derived from an EMBL/GenBank/DDBJ whole genome shotgun (WGS) entry which is preliminary data.</text>
</comment>
<dbReference type="InterPro" id="IPR032466">
    <property type="entry name" value="Metal_Hydrolase"/>
</dbReference>
<keyword evidence="8" id="KW-1185">Reference proteome</keyword>
<feature type="binding site" evidence="5">
    <location>
        <position position="8"/>
    </location>
    <ligand>
        <name>Zn(2+)</name>
        <dbReference type="ChEBI" id="CHEBI:29105"/>
        <note>catalytic</note>
    </ligand>
</feature>
<comment type="catalytic activity">
    <reaction evidence="5">
        <text>adenine + H2O + H(+) = hypoxanthine + NH4(+)</text>
        <dbReference type="Rhea" id="RHEA:23688"/>
        <dbReference type="ChEBI" id="CHEBI:15377"/>
        <dbReference type="ChEBI" id="CHEBI:15378"/>
        <dbReference type="ChEBI" id="CHEBI:16708"/>
        <dbReference type="ChEBI" id="CHEBI:17368"/>
        <dbReference type="ChEBI" id="CHEBI:28938"/>
        <dbReference type="EC" id="3.5.4.2"/>
    </reaction>
</comment>
<keyword evidence="1 5" id="KW-0479">Metal-binding</keyword>
<dbReference type="Gene3D" id="3.20.20.140">
    <property type="entry name" value="Metal-dependent hydrolases"/>
    <property type="match status" value="1"/>
</dbReference>
<keyword evidence="3 5" id="KW-0862">Zinc</keyword>
<evidence type="ECO:0000313" key="8">
    <source>
        <dbReference type="Proteomes" id="UP001589755"/>
    </source>
</evidence>
<accession>A0ABV6D8I1</accession>
<dbReference type="EMBL" id="JBHLXD010000016">
    <property type="protein sequence ID" value="MFC0208920.1"/>
    <property type="molecule type" value="Genomic_DNA"/>
</dbReference>
<protein>
    <recommendedName>
        <fullName evidence="5">Adenine deaminase</fullName>
        <shortName evidence="5">ADE</shortName>
        <ecNumber evidence="5">3.5.4.2</ecNumber>
    </recommendedName>
    <alternativeName>
        <fullName evidence="5">Adenine aminohydrolase</fullName>
        <shortName evidence="5">AAH</shortName>
    </alternativeName>
</protein>
<dbReference type="Proteomes" id="UP001589755">
    <property type="component" value="Unassembled WGS sequence"/>
</dbReference>